<accession>A0A343TG41</accession>
<protein>
    <submittedName>
        <fullName evidence="5">ArsR family transcriptional regulator</fullName>
    </submittedName>
</protein>
<dbReference type="InterPro" id="IPR001845">
    <property type="entry name" value="HTH_ArsR_DNA-bd_dom"/>
</dbReference>
<dbReference type="AlphaFoldDB" id="A0A343TG41"/>
<dbReference type="PANTHER" id="PTHR33154">
    <property type="entry name" value="TRANSCRIPTIONAL REGULATOR, ARSR FAMILY"/>
    <property type="match status" value="1"/>
</dbReference>
<organism evidence="5 6">
    <name type="scientific">Halalkaliarchaeum desulfuricum</name>
    <dbReference type="NCBI Taxonomy" id="2055893"/>
    <lineage>
        <taxon>Archaea</taxon>
        <taxon>Methanobacteriati</taxon>
        <taxon>Methanobacteriota</taxon>
        <taxon>Stenosarchaea group</taxon>
        <taxon>Halobacteria</taxon>
        <taxon>Halobacteriales</taxon>
        <taxon>Haloferacaceae</taxon>
        <taxon>Halalkaliarchaeum</taxon>
    </lineage>
</organism>
<dbReference type="PANTHER" id="PTHR33154:SF33">
    <property type="entry name" value="TRANSCRIPTIONAL REPRESSOR SDPR"/>
    <property type="match status" value="1"/>
</dbReference>
<feature type="domain" description="HTH arsR-type" evidence="4">
    <location>
        <begin position="47"/>
        <end position="139"/>
    </location>
</feature>
<dbReference type="KEGG" id="hdf:AArcSl_0410"/>
<evidence type="ECO:0000256" key="3">
    <source>
        <dbReference type="ARBA" id="ARBA00023163"/>
    </source>
</evidence>
<dbReference type="Proteomes" id="UP000263012">
    <property type="component" value="Chromosome"/>
</dbReference>
<dbReference type="InterPro" id="IPR011991">
    <property type="entry name" value="ArsR-like_HTH"/>
</dbReference>
<reference evidence="6" key="1">
    <citation type="submission" date="2017-11" db="EMBL/GenBank/DDBJ databases">
        <title>Phenotypic and genomic properties of facultatively anaerobic sulfur-reducing natronoarchaea from hypersaline soda lakes.</title>
        <authorList>
            <person name="Sorokin D.Y."/>
            <person name="Kublanov I.V."/>
            <person name="Roman P."/>
            <person name="Sinninghe Damste J.S."/>
            <person name="Golyshin P.N."/>
            <person name="Rojo D."/>
            <person name="Ciordia S."/>
            <person name="Mena M.D.C."/>
            <person name="Ferrer M."/>
            <person name="Messina E."/>
            <person name="Smedile F."/>
            <person name="La Spada G."/>
            <person name="La Cono V."/>
            <person name="Yakimov M.M."/>
        </authorList>
    </citation>
    <scope>NUCLEOTIDE SEQUENCE [LARGE SCALE GENOMIC DNA]</scope>
    <source>
        <strain evidence="6">AArc-Sl</strain>
    </source>
</reference>
<dbReference type="EMBL" id="CP025066">
    <property type="protein sequence ID" value="AUX08063.1"/>
    <property type="molecule type" value="Genomic_DNA"/>
</dbReference>
<keyword evidence="2" id="KW-0238">DNA-binding</keyword>
<dbReference type="SMART" id="SM00418">
    <property type="entry name" value="HTH_ARSR"/>
    <property type="match status" value="1"/>
</dbReference>
<evidence type="ECO:0000313" key="5">
    <source>
        <dbReference type="EMBL" id="AUX08063.1"/>
    </source>
</evidence>
<evidence type="ECO:0000313" key="6">
    <source>
        <dbReference type="Proteomes" id="UP000263012"/>
    </source>
</evidence>
<proteinExistence type="predicted"/>
<dbReference type="PRINTS" id="PR00778">
    <property type="entry name" value="HTHARSR"/>
</dbReference>
<keyword evidence="3" id="KW-0804">Transcription</keyword>
<dbReference type="SUPFAM" id="SSF46785">
    <property type="entry name" value="Winged helix' DNA-binding domain"/>
    <property type="match status" value="1"/>
</dbReference>
<dbReference type="Pfam" id="PF01022">
    <property type="entry name" value="HTH_5"/>
    <property type="match status" value="1"/>
</dbReference>
<gene>
    <name evidence="5" type="primary">arsR6</name>
    <name evidence="5" type="ORF">AArcSl_0410</name>
</gene>
<evidence type="ECO:0000256" key="1">
    <source>
        <dbReference type="ARBA" id="ARBA00023015"/>
    </source>
</evidence>
<dbReference type="InterPro" id="IPR036390">
    <property type="entry name" value="WH_DNA-bd_sf"/>
</dbReference>
<dbReference type="InterPro" id="IPR051081">
    <property type="entry name" value="HTH_MetalResp_TranReg"/>
</dbReference>
<dbReference type="PROSITE" id="PS50987">
    <property type="entry name" value="HTH_ARSR_2"/>
    <property type="match status" value="1"/>
</dbReference>
<dbReference type="Gene3D" id="1.10.10.10">
    <property type="entry name" value="Winged helix-like DNA-binding domain superfamily/Winged helix DNA-binding domain"/>
    <property type="match status" value="1"/>
</dbReference>
<dbReference type="GO" id="GO:0003677">
    <property type="term" value="F:DNA binding"/>
    <property type="evidence" value="ECO:0007669"/>
    <property type="project" value="UniProtKB-KW"/>
</dbReference>
<keyword evidence="6" id="KW-1185">Reference proteome</keyword>
<dbReference type="NCBIfam" id="NF033788">
    <property type="entry name" value="HTH_metalloreg"/>
    <property type="match status" value="1"/>
</dbReference>
<dbReference type="GO" id="GO:0003700">
    <property type="term" value="F:DNA-binding transcription factor activity"/>
    <property type="evidence" value="ECO:0007669"/>
    <property type="project" value="InterPro"/>
</dbReference>
<evidence type="ECO:0000256" key="2">
    <source>
        <dbReference type="ARBA" id="ARBA00023125"/>
    </source>
</evidence>
<dbReference type="CDD" id="cd00090">
    <property type="entry name" value="HTH_ARSR"/>
    <property type="match status" value="1"/>
</dbReference>
<dbReference type="InterPro" id="IPR036388">
    <property type="entry name" value="WH-like_DNA-bd_sf"/>
</dbReference>
<name>A0A343TG41_9EURY</name>
<keyword evidence="1" id="KW-0805">Transcription regulation</keyword>
<sequence>MNKHANFLIMTESVERLRRYLEDELGECRSEDLQGRIEELDDLESLLDPDVISTDVETLSALGNDTRYTLVRLLVEADGELCVCEITPLLDVSDSAISHALSTLADAGLVTKRKDGRWRKYRATNRANAILAVLDGTRT</sequence>
<evidence type="ECO:0000259" key="4">
    <source>
        <dbReference type="PROSITE" id="PS50987"/>
    </source>
</evidence>